<evidence type="ECO:0000256" key="2">
    <source>
        <dbReference type="SAM" id="Phobius"/>
    </source>
</evidence>
<reference evidence="3 4" key="1">
    <citation type="submission" date="2016-07" db="EMBL/GenBank/DDBJ databases">
        <title>Draft genome sequence of Prauserella sp. YIM 121212, isolated from alkaline soil.</title>
        <authorList>
            <person name="Ruckert C."/>
            <person name="Albersmeier A."/>
            <person name="Jiang C.-L."/>
            <person name="Jiang Y."/>
            <person name="Kalinowski J."/>
            <person name="Schneider O."/>
            <person name="Winkler A."/>
            <person name="Zotchev S.B."/>
        </authorList>
    </citation>
    <scope>NUCLEOTIDE SEQUENCE [LARGE SCALE GENOMIC DNA]</scope>
    <source>
        <strain evidence="3 4">YIM 121212</strain>
    </source>
</reference>
<feature type="transmembrane region" description="Helical" evidence="2">
    <location>
        <begin position="128"/>
        <end position="147"/>
    </location>
</feature>
<proteinExistence type="predicted"/>
<keyword evidence="2" id="KW-0472">Membrane</keyword>
<comment type="caution">
    <text evidence="3">The sequence shown here is derived from an EMBL/GenBank/DDBJ whole genome shotgun (WGS) entry which is preliminary data.</text>
</comment>
<keyword evidence="2" id="KW-0812">Transmembrane</keyword>
<feature type="transmembrane region" description="Helical" evidence="2">
    <location>
        <begin position="57"/>
        <end position="82"/>
    </location>
</feature>
<name>A0A318LME3_9PSEU</name>
<evidence type="ECO:0000313" key="4">
    <source>
        <dbReference type="Proteomes" id="UP000247892"/>
    </source>
</evidence>
<accession>A0A318LME3</accession>
<dbReference type="RefSeq" id="WP_210406810.1">
    <property type="nucleotide sequence ID" value="NZ_MASU01000005.1"/>
</dbReference>
<feature type="transmembrane region" description="Helical" evidence="2">
    <location>
        <begin position="89"/>
        <end position="108"/>
    </location>
</feature>
<evidence type="ECO:0000256" key="1">
    <source>
        <dbReference type="SAM" id="MobiDB-lite"/>
    </source>
</evidence>
<dbReference type="EMBL" id="MASU01000005">
    <property type="protein sequence ID" value="PXY35643.1"/>
    <property type="molecule type" value="Genomic_DNA"/>
</dbReference>
<protein>
    <submittedName>
        <fullName evidence="3">Uncharacterized protein</fullName>
    </submittedName>
</protein>
<feature type="region of interest" description="Disordered" evidence="1">
    <location>
        <begin position="148"/>
        <end position="168"/>
    </location>
</feature>
<keyword evidence="2" id="KW-1133">Transmembrane helix</keyword>
<dbReference type="AlphaFoldDB" id="A0A318LME3"/>
<sequence length="168" mass="16787">MPATRRVAATSFAVLCSLGLAVAVTGTFLPWFHSGTVERSSYQAVGLAGHFDLLDNALVTALLTGWIAVPLLSAVAAGLFALRLPRTGAALALVVALVVGTVSLLAAVQGGTASRFVGVTTTGPITTTTGMAIALCGALGVLVAARGTRGGSPPHRQSALEGRAGVRP</sequence>
<dbReference type="Proteomes" id="UP000247892">
    <property type="component" value="Unassembled WGS sequence"/>
</dbReference>
<keyword evidence="4" id="KW-1185">Reference proteome</keyword>
<evidence type="ECO:0000313" key="3">
    <source>
        <dbReference type="EMBL" id="PXY35643.1"/>
    </source>
</evidence>
<organism evidence="3 4">
    <name type="scientific">Prauserella flavalba</name>
    <dbReference type="NCBI Taxonomy" id="1477506"/>
    <lineage>
        <taxon>Bacteria</taxon>
        <taxon>Bacillati</taxon>
        <taxon>Actinomycetota</taxon>
        <taxon>Actinomycetes</taxon>
        <taxon>Pseudonocardiales</taxon>
        <taxon>Pseudonocardiaceae</taxon>
        <taxon>Prauserella</taxon>
    </lineage>
</organism>
<gene>
    <name evidence="3" type="ORF">BA062_09065</name>
</gene>